<gene>
    <name evidence="2" type="ORF">T459_28411</name>
</gene>
<dbReference type="AlphaFoldDB" id="A0A2G2YGP6"/>
<feature type="domain" description="F-box" evidence="1">
    <location>
        <begin position="37"/>
        <end position="82"/>
    </location>
</feature>
<dbReference type="PANTHER" id="PTHR24414">
    <property type="entry name" value="F-BOX/KELCH-REPEAT PROTEIN SKIP4"/>
    <property type="match status" value="1"/>
</dbReference>
<dbReference type="Gramene" id="PHT68924">
    <property type="protein sequence ID" value="PHT68924"/>
    <property type="gene ID" value="T459_28411"/>
</dbReference>
<dbReference type="EMBL" id="AYRZ02000011">
    <property type="protein sequence ID" value="PHT68924.1"/>
    <property type="molecule type" value="Genomic_DNA"/>
</dbReference>
<dbReference type="Gene3D" id="2.120.10.80">
    <property type="entry name" value="Kelch-type beta propeller"/>
    <property type="match status" value="1"/>
</dbReference>
<dbReference type="InterPro" id="IPR006652">
    <property type="entry name" value="Kelch_1"/>
</dbReference>
<evidence type="ECO:0000259" key="1">
    <source>
        <dbReference type="PROSITE" id="PS50181"/>
    </source>
</evidence>
<dbReference type="STRING" id="4072.A0A2G2YGP6"/>
<dbReference type="InterPro" id="IPR015915">
    <property type="entry name" value="Kelch-typ_b-propeller"/>
</dbReference>
<dbReference type="SUPFAM" id="SSF117281">
    <property type="entry name" value="Kelch motif"/>
    <property type="match status" value="1"/>
</dbReference>
<accession>A0A2G2YGP6</accession>
<dbReference type="Pfam" id="PF00646">
    <property type="entry name" value="F-box"/>
    <property type="match status" value="1"/>
</dbReference>
<dbReference type="PANTHER" id="PTHR24414:SF60">
    <property type="entry name" value="OS03G0415400 PROTEIN"/>
    <property type="match status" value="1"/>
</dbReference>
<sequence length="303" mass="33865">MSDSNSCNSRHFSWLMKSCFPNTQQPPPHHPTPIPTTTTISSLPDDLLLECLSRVAHSSLPHLPLVCSRWAYLLDSPIFHLLRIRNHLVCFTLFVVSCSDGALLTASYRLENDNEWNISSLNYPFFENGFRVLAIGRRIYVIGRTVMLRCDTWTGKVVELHGPVNLRKKFAAAVVGGKIYVAGGSAGATAVEEYDPKSEKWRVFNGVRKSSGFGEWRRIKSPPLPAQVRLDSTVRFSCEAIGEKVVLVQVNGCIDDLLRRSGRPERGMKEGLVLVYDCVVGEWSRGVDLPEVIRRSACVCVEC</sequence>
<keyword evidence="3" id="KW-1185">Reference proteome</keyword>
<dbReference type="Gene3D" id="1.20.1280.50">
    <property type="match status" value="1"/>
</dbReference>
<dbReference type="SUPFAM" id="SSF81383">
    <property type="entry name" value="F-box domain"/>
    <property type="match status" value="1"/>
</dbReference>
<dbReference type="PROSITE" id="PS50181">
    <property type="entry name" value="FBOX"/>
    <property type="match status" value="1"/>
</dbReference>
<dbReference type="OMA" id="ACATEGH"/>
<dbReference type="Pfam" id="PF01344">
    <property type="entry name" value="Kelch_1"/>
    <property type="match status" value="1"/>
</dbReference>
<evidence type="ECO:0000313" key="3">
    <source>
        <dbReference type="Proteomes" id="UP000222542"/>
    </source>
</evidence>
<reference evidence="2 3" key="2">
    <citation type="journal article" date="2017" name="Genome Biol.">
        <title>New reference genome sequences of hot pepper reveal the massive evolution of plant disease-resistance genes by retroduplication.</title>
        <authorList>
            <person name="Kim S."/>
            <person name="Park J."/>
            <person name="Yeom S.I."/>
            <person name="Kim Y.M."/>
            <person name="Seo E."/>
            <person name="Kim K.T."/>
            <person name="Kim M.S."/>
            <person name="Lee J.M."/>
            <person name="Cheong K."/>
            <person name="Shin H.S."/>
            <person name="Kim S.B."/>
            <person name="Han K."/>
            <person name="Lee J."/>
            <person name="Park M."/>
            <person name="Lee H.A."/>
            <person name="Lee H.Y."/>
            <person name="Lee Y."/>
            <person name="Oh S."/>
            <person name="Lee J.H."/>
            <person name="Choi E."/>
            <person name="Choi E."/>
            <person name="Lee S.E."/>
            <person name="Jeon J."/>
            <person name="Kim H."/>
            <person name="Choi G."/>
            <person name="Song H."/>
            <person name="Lee J."/>
            <person name="Lee S.C."/>
            <person name="Kwon J.K."/>
            <person name="Lee H.Y."/>
            <person name="Koo N."/>
            <person name="Hong Y."/>
            <person name="Kim R.W."/>
            <person name="Kang W.H."/>
            <person name="Huh J.H."/>
            <person name="Kang B.C."/>
            <person name="Yang T.J."/>
            <person name="Lee Y.H."/>
            <person name="Bennetzen J.L."/>
            <person name="Choi D."/>
        </authorList>
    </citation>
    <scope>NUCLEOTIDE SEQUENCE [LARGE SCALE GENOMIC DNA]</scope>
    <source>
        <strain evidence="3">cv. CM334</strain>
    </source>
</reference>
<reference evidence="2 3" key="1">
    <citation type="journal article" date="2014" name="Nat. Genet.">
        <title>Genome sequence of the hot pepper provides insights into the evolution of pungency in Capsicum species.</title>
        <authorList>
            <person name="Kim S."/>
            <person name="Park M."/>
            <person name="Yeom S.I."/>
            <person name="Kim Y.M."/>
            <person name="Lee J.M."/>
            <person name="Lee H.A."/>
            <person name="Seo E."/>
            <person name="Choi J."/>
            <person name="Cheong K."/>
            <person name="Kim K.T."/>
            <person name="Jung K."/>
            <person name="Lee G.W."/>
            <person name="Oh S.K."/>
            <person name="Bae C."/>
            <person name="Kim S.B."/>
            <person name="Lee H.Y."/>
            <person name="Kim S.Y."/>
            <person name="Kim M.S."/>
            <person name="Kang B.C."/>
            <person name="Jo Y.D."/>
            <person name="Yang H.B."/>
            <person name="Jeong H.J."/>
            <person name="Kang W.H."/>
            <person name="Kwon J.K."/>
            <person name="Shin C."/>
            <person name="Lim J.Y."/>
            <person name="Park J.H."/>
            <person name="Huh J.H."/>
            <person name="Kim J.S."/>
            <person name="Kim B.D."/>
            <person name="Cohen O."/>
            <person name="Paran I."/>
            <person name="Suh M.C."/>
            <person name="Lee S.B."/>
            <person name="Kim Y.K."/>
            <person name="Shin Y."/>
            <person name="Noh S.J."/>
            <person name="Park J."/>
            <person name="Seo Y.S."/>
            <person name="Kwon S.Y."/>
            <person name="Kim H.A."/>
            <person name="Park J.M."/>
            <person name="Kim H.J."/>
            <person name="Choi S.B."/>
            <person name="Bosland P.W."/>
            <person name="Reeves G."/>
            <person name="Jo S.H."/>
            <person name="Lee B.W."/>
            <person name="Cho H.T."/>
            <person name="Choi H.S."/>
            <person name="Lee M.S."/>
            <person name="Yu Y."/>
            <person name="Do Choi Y."/>
            <person name="Park B.S."/>
            <person name="van Deynze A."/>
            <person name="Ashrafi H."/>
            <person name="Hill T."/>
            <person name="Kim W.T."/>
            <person name="Pai H.S."/>
            <person name="Ahn H.K."/>
            <person name="Yeam I."/>
            <person name="Giovannoni J.J."/>
            <person name="Rose J.K."/>
            <person name="Sorensen I."/>
            <person name="Lee S.J."/>
            <person name="Kim R.W."/>
            <person name="Choi I.Y."/>
            <person name="Choi B.S."/>
            <person name="Lim J.S."/>
            <person name="Lee Y.H."/>
            <person name="Choi D."/>
        </authorList>
    </citation>
    <scope>NUCLEOTIDE SEQUENCE [LARGE SCALE GENOMIC DNA]</scope>
    <source>
        <strain evidence="3">cv. CM334</strain>
    </source>
</reference>
<name>A0A2G2YGP6_CAPAN</name>
<proteinExistence type="predicted"/>
<evidence type="ECO:0000313" key="2">
    <source>
        <dbReference type="EMBL" id="PHT68924.1"/>
    </source>
</evidence>
<dbReference type="InterPro" id="IPR001810">
    <property type="entry name" value="F-box_dom"/>
</dbReference>
<protein>
    <recommendedName>
        <fullName evidence="1">F-box domain-containing protein</fullName>
    </recommendedName>
</protein>
<dbReference type="SMART" id="SM00256">
    <property type="entry name" value="FBOX"/>
    <property type="match status" value="1"/>
</dbReference>
<dbReference type="Proteomes" id="UP000222542">
    <property type="component" value="Unassembled WGS sequence"/>
</dbReference>
<dbReference type="InterPro" id="IPR050354">
    <property type="entry name" value="F-box/kelch-repeat_ARATH"/>
</dbReference>
<comment type="caution">
    <text evidence="2">The sequence shown here is derived from an EMBL/GenBank/DDBJ whole genome shotgun (WGS) entry which is preliminary data.</text>
</comment>
<dbReference type="InterPro" id="IPR036047">
    <property type="entry name" value="F-box-like_dom_sf"/>
</dbReference>
<organism evidence="2 3">
    <name type="scientific">Capsicum annuum</name>
    <name type="common">Capsicum pepper</name>
    <dbReference type="NCBI Taxonomy" id="4072"/>
    <lineage>
        <taxon>Eukaryota</taxon>
        <taxon>Viridiplantae</taxon>
        <taxon>Streptophyta</taxon>
        <taxon>Embryophyta</taxon>
        <taxon>Tracheophyta</taxon>
        <taxon>Spermatophyta</taxon>
        <taxon>Magnoliopsida</taxon>
        <taxon>eudicotyledons</taxon>
        <taxon>Gunneridae</taxon>
        <taxon>Pentapetalae</taxon>
        <taxon>asterids</taxon>
        <taxon>lamiids</taxon>
        <taxon>Solanales</taxon>
        <taxon>Solanaceae</taxon>
        <taxon>Solanoideae</taxon>
        <taxon>Capsiceae</taxon>
        <taxon>Capsicum</taxon>
    </lineage>
</organism>